<dbReference type="SMART" id="SM00054">
    <property type="entry name" value="EFh"/>
    <property type="match status" value="2"/>
</dbReference>
<feature type="repeat" description="Solcar" evidence="12">
    <location>
        <begin position="287"/>
        <end position="370"/>
    </location>
</feature>
<evidence type="ECO:0000256" key="12">
    <source>
        <dbReference type="PROSITE-ProRule" id="PRU00282"/>
    </source>
</evidence>
<keyword evidence="11 12" id="KW-0472">Membrane</keyword>
<dbReference type="InterPro" id="IPR018247">
    <property type="entry name" value="EF_Hand_1_Ca_BS"/>
</dbReference>
<feature type="repeat" description="Solcar" evidence="12">
    <location>
        <begin position="194"/>
        <end position="279"/>
    </location>
</feature>
<keyword evidence="16" id="KW-1185">Reference proteome</keyword>
<evidence type="ECO:0000256" key="2">
    <source>
        <dbReference type="ARBA" id="ARBA00006375"/>
    </source>
</evidence>
<proteinExistence type="inferred from homology"/>
<evidence type="ECO:0000313" key="16">
    <source>
        <dbReference type="Proteomes" id="UP000054560"/>
    </source>
</evidence>
<keyword evidence="5" id="KW-0479">Metal-binding</keyword>
<dbReference type="Pfam" id="PF00153">
    <property type="entry name" value="Mito_carr"/>
    <property type="match status" value="3"/>
</dbReference>
<keyword evidence="3 13" id="KW-0813">Transport</keyword>
<evidence type="ECO:0000256" key="11">
    <source>
        <dbReference type="ARBA" id="ARBA00023136"/>
    </source>
</evidence>
<dbReference type="InterPro" id="IPR002048">
    <property type="entry name" value="EF_hand_dom"/>
</dbReference>
<dbReference type="PRINTS" id="PR00926">
    <property type="entry name" value="MITOCARRIER"/>
</dbReference>
<evidence type="ECO:0000256" key="4">
    <source>
        <dbReference type="ARBA" id="ARBA00022692"/>
    </source>
</evidence>
<dbReference type="SUPFAM" id="SSF47473">
    <property type="entry name" value="EF-hand"/>
    <property type="match status" value="1"/>
</dbReference>
<dbReference type="GO" id="GO:0005743">
    <property type="term" value="C:mitochondrial inner membrane"/>
    <property type="evidence" value="ECO:0007669"/>
    <property type="project" value="UniProtKB-SubCell"/>
</dbReference>
<evidence type="ECO:0000256" key="9">
    <source>
        <dbReference type="ARBA" id="ARBA00022989"/>
    </source>
</evidence>
<dbReference type="OrthoDB" id="270584at2759"/>
<dbReference type="CDD" id="cd00051">
    <property type="entry name" value="EFh"/>
    <property type="match status" value="1"/>
</dbReference>
<dbReference type="SUPFAM" id="SSF103506">
    <property type="entry name" value="Mitochondrial carrier"/>
    <property type="match status" value="1"/>
</dbReference>
<feature type="domain" description="EF-hand" evidence="14">
    <location>
        <begin position="92"/>
        <end position="127"/>
    </location>
</feature>
<dbReference type="AlphaFoldDB" id="A0A0L0G9S6"/>
<dbReference type="Proteomes" id="UP000054560">
    <property type="component" value="Unassembled WGS sequence"/>
</dbReference>
<dbReference type="GO" id="GO:0005509">
    <property type="term" value="F:calcium ion binding"/>
    <property type="evidence" value="ECO:0007669"/>
    <property type="project" value="InterPro"/>
</dbReference>
<dbReference type="eggNOG" id="KOG0036">
    <property type="taxonomic scope" value="Eukaryota"/>
</dbReference>
<keyword evidence="8" id="KW-0106">Calcium</keyword>
<feature type="domain" description="EF-hand" evidence="14">
    <location>
        <begin position="128"/>
        <end position="163"/>
    </location>
</feature>
<organism evidence="15 16">
    <name type="scientific">Sphaeroforma arctica JP610</name>
    <dbReference type="NCBI Taxonomy" id="667725"/>
    <lineage>
        <taxon>Eukaryota</taxon>
        <taxon>Ichthyosporea</taxon>
        <taxon>Ichthyophonida</taxon>
        <taxon>Sphaeroforma</taxon>
    </lineage>
</organism>
<dbReference type="InterPro" id="IPR023395">
    <property type="entry name" value="MCP_dom_sf"/>
</dbReference>
<dbReference type="GeneID" id="25902549"/>
<dbReference type="FunFam" id="1.50.40.10:FF:000016">
    <property type="entry name" value="Solute carrier family 25 member 23"/>
    <property type="match status" value="1"/>
</dbReference>
<evidence type="ECO:0000256" key="13">
    <source>
        <dbReference type="RuleBase" id="RU000488"/>
    </source>
</evidence>
<dbReference type="PANTHER" id="PTHR24089">
    <property type="entry name" value="SOLUTE CARRIER FAMILY 25"/>
    <property type="match status" value="1"/>
</dbReference>
<name>A0A0L0G9S6_9EUKA</name>
<comment type="subcellular location">
    <subcellularLocation>
        <location evidence="1">Mitochondrion inner membrane</location>
        <topology evidence="1">Multi-pass membrane protein</topology>
    </subcellularLocation>
</comment>
<dbReference type="Gene3D" id="1.50.40.10">
    <property type="entry name" value="Mitochondrial carrier domain"/>
    <property type="match status" value="1"/>
</dbReference>
<evidence type="ECO:0000313" key="15">
    <source>
        <dbReference type="EMBL" id="KNC85782.1"/>
    </source>
</evidence>
<keyword evidence="6" id="KW-0677">Repeat</keyword>
<evidence type="ECO:0000256" key="6">
    <source>
        <dbReference type="ARBA" id="ARBA00022737"/>
    </source>
</evidence>
<dbReference type="InterPro" id="IPR018108">
    <property type="entry name" value="MCP_transmembrane"/>
</dbReference>
<evidence type="ECO:0000256" key="8">
    <source>
        <dbReference type="ARBA" id="ARBA00022837"/>
    </source>
</evidence>
<dbReference type="GO" id="GO:0055085">
    <property type="term" value="P:transmembrane transport"/>
    <property type="evidence" value="ECO:0007669"/>
    <property type="project" value="InterPro"/>
</dbReference>
<reference evidence="15 16" key="1">
    <citation type="submission" date="2011-02" db="EMBL/GenBank/DDBJ databases">
        <title>The Genome Sequence of Sphaeroforma arctica JP610.</title>
        <authorList>
            <consortium name="The Broad Institute Genome Sequencing Platform"/>
            <person name="Russ C."/>
            <person name="Cuomo C."/>
            <person name="Young S.K."/>
            <person name="Zeng Q."/>
            <person name="Gargeya S."/>
            <person name="Alvarado L."/>
            <person name="Berlin A."/>
            <person name="Chapman S.B."/>
            <person name="Chen Z."/>
            <person name="Freedman E."/>
            <person name="Gellesch M."/>
            <person name="Goldberg J."/>
            <person name="Griggs A."/>
            <person name="Gujja S."/>
            <person name="Heilman E."/>
            <person name="Heiman D."/>
            <person name="Howarth C."/>
            <person name="Mehta T."/>
            <person name="Neiman D."/>
            <person name="Pearson M."/>
            <person name="Roberts A."/>
            <person name="Saif S."/>
            <person name="Shea T."/>
            <person name="Shenoy N."/>
            <person name="Sisk P."/>
            <person name="Stolte C."/>
            <person name="Sykes S."/>
            <person name="White J."/>
            <person name="Yandava C."/>
            <person name="Burger G."/>
            <person name="Gray M.W."/>
            <person name="Holland P.W.H."/>
            <person name="King N."/>
            <person name="Lang F.B.F."/>
            <person name="Roger A.J."/>
            <person name="Ruiz-Trillo I."/>
            <person name="Haas B."/>
            <person name="Nusbaum C."/>
            <person name="Birren B."/>
        </authorList>
    </citation>
    <scope>NUCLEOTIDE SEQUENCE [LARGE SCALE GENOMIC DNA]</scope>
    <source>
        <strain evidence="15 16">JP610</strain>
    </source>
</reference>
<dbReference type="InterPro" id="IPR011992">
    <property type="entry name" value="EF-hand-dom_pair"/>
</dbReference>
<accession>A0A0L0G9S6</accession>
<dbReference type="PROSITE" id="PS50920">
    <property type="entry name" value="SOLCAR"/>
    <property type="match status" value="3"/>
</dbReference>
<comment type="similarity">
    <text evidence="2 13">Belongs to the mitochondrial carrier (TC 2.A.29) family.</text>
</comment>
<sequence>MGGINELDLAKQGAKLLQIDPNQPTKELEWTITTLFRLVDGEKNGVIPAKKLEETFVRWGLSTEYASLLTESCDHDHDGLVKFSDFLNFFHHKEIQIKALFDEIDTCSNGKLTVPELRDALLRAGVQISSSDLNVFVKKIDKDQNGIITYDEWRDFLLLFPLDPDLNNVYHWFATVSMVDIGEGAVIPEGISAKSAWKYFLAGAVAGATSRTVTAPLDRLKVLLQVSAGPMQGGVLQGLRNIYNDGGWRAFWRGNGMNIIKITPESAVKFYTYETVKNLICDDPQKMKIYHRLVAGGSAGMVSQVAIYPMELIKTRLITQKVPLGIVGTFNTIVQKEGLRAFYRGLAPAVIGVVPYAAIDLALFESMKNKYMEMYNLKKPSALSLLCFGTMSSTVGATSVYPLNLVRTKLQADTKGRYSGALDCARQTFAESGVRGFYRGLSYNLLKVAPAVSVSYIVYDKAKSALAIT</sequence>
<dbReference type="STRING" id="667725.A0A0L0G9S6"/>
<evidence type="ECO:0000256" key="10">
    <source>
        <dbReference type="ARBA" id="ARBA00023128"/>
    </source>
</evidence>
<evidence type="ECO:0000256" key="7">
    <source>
        <dbReference type="ARBA" id="ARBA00022792"/>
    </source>
</evidence>
<keyword evidence="4 12" id="KW-0812">Transmembrane</keyword>
<dbReference type="PROSITE" id="PS50222">
    <property type="entry name" value="EF_HAND_2"/>
    <property type="match status" value="2"/>
</dbReference>
<evidence type="ECO:0000256" key="3">
    <source>
        <dbReference type="ARBA" id="ARBA00022448"/>
    </source>
</evidence>
<dbReference type="EMBL" id="KQ241684">
    <property type="protein sequence ID" value="KNC85782.1"/>
    <property type="molecule type" value="Genomic_DNA"/>
</dbReference>
<evidence type="ECO:0000259" key="14">
    <source>
        <dbReference type="PROSITE" id="PS50222"/>
    </source>
</evidence>
<evidence type="ECO:0000256" key="1">
    <source>
        <dbReference type="ARBA" id="ARBA00004448"/>
    </source>
</evidence>
<protein>
    <recommendedName>
        <fullName evidence="14">EF-hand domain-containing protein</fullName>
    </recommendedName>
</protein>
<keyword evidence="9" id="KW-1133">Transmembrane helix</keyword>
<dbReference type="PROSITE" id="PS00018">
    <property type="entry name" value="EF_HAND_1"/>
    <property type="match status" value="1"/>
</dbReference>
<gene>
    <name evidence="15" type="ORF">SARC_02045</name>
</gene>
<dbReference type="Gene3D" id="1.10.238.10">
    <property type="entry name" value="EF-hand"/>
    <property type="match status" value="1"/>
</dbReference>
<keyword evidence="10" id="KW-0496">Mitochondrion</keyword>
<keyword evidence="7" id="KW-0999">Mitochondrion inner membrane</keyword>
<dbReference type="RefSeq" id="XP_014159684.1">
    <property type="nucleotide sequence ID" value="XM_014304209.1"/>
</dbReference>
<dbReference type="InterPro" id="IPR002067">
    <property type="entry name" value="MCP"/>
</dbReference>
<dbReference type="Pfam" id="PF13499">
    <property type="entry name" value="EF-hand_7"/>
    <property type="match status" value="1"/>
</dbReference>
<evidence type="ECO:0000256" key="5">
    <source>
        <dbReference type="ARBA" id="ARBA00022723"/>
    </source>
</evidence>
<feature type="repeat" description="Solcar" evidence="12">
    <location>
        <begin position="380"/>
        <end position="465"/>
    </location>
</feature>